<dbReference type="CDD" id="cd06089">
    <property type="entry name" value="KOW_RPL26"/>
    <property type="match status" value="1"/>
</dbReference>
<keyword evidence="5 8" id="KW-0687">Ribonucleoprotein</keyword>
<dbReference type="AlphaFoldDB" id="A0A7V4WU32"/>
<evidence type="ECO:0000256" key="5">
    <source>
        <dbReference type="ARBA" id="ARBA00023274"/>
    </source>
</evidence>
<accession>A0A7V4WU32</accession>
<evidence type="ECO:0000259" key="9">
    <source>
        <dbReference type="SMART" id="SM00739"/>
    </source>
</evidence>
<evidence type="ECO:0000256" key="2">
    <source>
        <dbReference type="ARBA" id="ARBA00022730"/>
    </source>
</evidence>
<comment type="caution">
    <text evidence="10">The sequence shown here is derived from an EMBL/GenBank/DDBJ whole genome shotgun (WGS) entry which is preliminary data.</text>
</comment>
<evidence type="ECO:0000256" key="8">
    <source>
        <dbReference type="HAMAP-Rule" id="MF_01326"/>
    </source>
</evidence>
<dbReference type="InterPro" id="IPR057264">
    <property type="entry name" value="Ribosomal_uL24_C"/>
</dbReference>
<feature type="domain" description="KOW" evidence="9">
    <location>
        <begin position="2"/>
        <end position="31"/>
    </location>
</feature>
<dbReference type="SMART" id="SM00739">
    <property type="entry name" value="KOW"/>
    <property type="match status" value="1"/>
</dbReference>
<dbReference type="Proteomes" id="UP000885779">
    <property type="component" value="Unassembled WGS sequence"/>
</dbReference>
<comment type="subunit">
    <text evidence="8">Part of the 50S ribosomal subunit.</text>
</comment>
<dbReference type="InterPro" id="IPR014722">
    <property type="entry name" value="Rib_uL2_dom2"/>
</dbReference>
<dbReference type="GO" id="GO:0005840">
    <property type="term" value="C:ribosome"/>
    <property type="evidence" value="ECO:0007669"/>
    <property type="project" value="UniProtKB-KW"/>
</dbReference>
<dbReference type="EMBL" id="DRQG01000019">
    <property type="protein sequence ID" value="HGY54408.1"/>
    <property type="molecule type" value="Genomic_DNA"/>
</dbReference>
<dbReference type="GO" id="GO:1990904">
    <property type="term" value="C:ribonucleoprotein complex"/>
    <property type="evidence" value="ECO:0007669"/>
    <property type="project" value="UniProtKB-KW"/>
</dbReference>
<evidence type="ECO:0000256" key="4">
    <source>
        <dbReference type="ARBA" id="ARBA00022980"/>
    </source>
</evidence>
<dbReference type="SUPFAM" id="SSF50104">
    <property type="entry name" value="Translation proteins SH3-like domain"/>
    <property type="match status" value="1"/>
</dbReference>
<dbReference type="PANTHER" id="PTHR12903">
    <property type="entry name" value="MITOCHONDRIAL RIBOSOMAL PROTEIN L24"/>
    <property type="match status" value="1"/>
</dbReference>
<dbReference type="Gene3D" id="2.30.30.30">
    <property type="match status" value="1"/>
</dbReference>
<comment type="function">
    <text evidence="7 8">One of the proteins that surrounds the polypeptide exit tunnel on the outside of the subunit.</text>
</comment>
<dbReference type="GO" id="GO:0003735">
    <property type="term" value="F:structural constituent of ribosome"/>
    <property type="evidence" value="ECO:0007669"/>
    <property type="project" value="InterPro"/>
</dbReference>
<evidence type="ECO:0000313" key="10">
    <source>
        <dbReference type="EMBL" id="HGY54408.1"/>
    </source>
</evidence>
<dbReference type="InterPro" id="IPR008991">
    <property type="entry name" value="Translation_prot_SH3-like_sf"/>
</dbReference>
<comment type="function">
    <text evidence="8">One of two assembly initiator proteins, it binds directly to the 5'-end of the 23S rRNA, where it nucleates assembly of the 50S subunit.</text>
</comment>
<dbReference type="InterPro" id="IPR041988">
    <property type="entry name" value="Ribosomal_uL24_KOW"/>
</dbReference>
<sequence>MKIRKNDTVKVIAGSYKDKGKVGKVLKVFPESDRIIVEGVNIIKRHTRPSQKNPQGGIVEKEAPIHISNVMYFSTKFNVTTRVGFKRLEDGTKVRYCKNPECQGEVIVDN</sequence>
<keyword evidence="4 8" id="KW-0689">Ribosomal protein</keyword>
<evidence type="ECO:0000256" key="7">
    <source>
        <dbReference type="ARBA" id="ARBA00058688"/>
    </source>
</evidence>
<dbReference type="InterPro" id="IPR005824">
    <property type="entry name" value="KOW"/>
</dbReference>
<dbReference type="NCBIfam" id="TIGR01079">
    <property type="entry name" value="rplX_bact"/>
    <property type="match status" value="1"/>
</dbReference>
<reference evidence="10" key="1">
    <citation type="journal article" date="2020" name="mSystems">
        <title>Genome- and Community-Level Interaction Insights into Carbon Utilization and Element Cycling Functions of Hydrothermarchaeota in Hydrothermal Sediment.</title>
        <authorList>
            <person name="Zhou Z."/>
            <person name="Liu Y."/>
            <person name="Xu W."/>
            <person name="Pan J."/>
            <person name="Luo Z.H."/>
            <person name="Li M."/>
        </authorList>
    </citation>
    <scope>NUCLEOTIDE SEQUENCE [LARGE SCALE GENOMIC DNA]</scope>
    <source>
        <strain evidence="10">HyVt-577</strain>
    </source>
</reference>
<name>A0A7V4WU32_CALAY</name>
<protein>
    <recommendedName>
        <fullName evidence="6 8">Large ribosomal subunit protein uL24</fullName>
    </recommendedName>
</protein>
<keyword evidence="3 8" id="KW-0694">RNA-binding</keyword>
<dbReference type="Pfam" id="PF17136">
    <property type="entry name" value="ribosomal_L24"/>
    <property type="match status" value="1"/>
</dbReference>
<dbReference type="GO" id="GO:0006412">
    <property type="term" value="P:translation"/>
    <property type="evidence" value="ECO:0007669"/>
    <property type="project" value="UniProtKB-UniRule"/>
</dbReference>
<organism evidence="10">
    <name type="scientific">Caldithrix abyssi</name>
    <dbReference type="NCBI Taxonomy" id="187145"/>
    <lineage>
        <taxon>Bacteria</taxon>
        <taxon>Pseudomonadati</taxon>
        <taxon>Calditrichota</taxon>
        <taxon>Calditrichia</taxon>
        <taxon>Calditrichales</taxon>
        <taxon>Calditrichaceae</taxon>
        <taxon>Caldithrix</taxon>
    </lineage>
</organism>
<gene>
    <name evidence="8" type="primary">rplX</name>
    <name evidence="10" type="ORF">ENK44_01775</name>
</gene>
<dbReference type="FunFam" id="2.30.30.30:FF:000004">
    <property type="entry name" value="50S ribosomal protein L24"/>
    <property type="match status" value="1"/>
</dbReference>
<dbReference type="InterPro" id="IPR003256">
    <property type="entry name" value="Ribosomal_uL24"/>
</dbReference>
<evidence type="ECO:0000256" key="3">
    <source>
        <dbReference type="ARBA" id="ARBA00022884"/>
    </source>
</evidence>
<evidence type="ECO:0000256" key="1">
    <source>
        <dbReference type="ARBA" id="ARBA00010618"/>
    </source>
</evidence>
<dbReference type="HAMAP" id="MF_01326_B">
    <property type="entry name" value="Ribosomal_uL24_B"/>
    <property type="match status" value="1"/>
</dbReference>
<dbReference type="Pfam" id="PF00467">
    <property type="entry name" value="KOW"/>
    <property type="match status" value="1"/>
</dbReference>
<dbReference type="GO" id="GO:0019843">
    <property type="term" value="F:rRNA binding"/>
    <property type="evidence" value="ECO:0007669"/>
    <property type="project" value="UniProtKB-UniRule"/>
</dbReference>
<evidence type="ECO:0000256" key="6">
    <source>
        <dbReference type="ARBA" id="ARBA00035206"/>
    </source>
</evidence>
<keyword evidence="2 8" id="KW-0699">rRNA-binding</keyword>
<proteinExistence type="inferred from homology"/>
<comment type="similarity">
    <text evidence="1 8">Belongs to the universal ribosomal protein uL24 family.</text>
</comment>